<evidence type="ECO:0000256" key="3">
    <source>
        <dbReference type="ARBA" id="ARBA00004651"/>
    </source>
</evidence>
<evidence type="ECO:0000256" key="6">
    <source>
        <dbReference type="ARBA" id="ARBA00022448"/>
    </source>
</evidence>
<dbReference type="GO" id="GO:1990539">
    <property type="term" value="P:fructose import across plasma membrane"/>
    <property type="evidence" value="ECO:0007669"/>
    <property type="project" value="UniProtKB-ARBA"/>
</dbReference>
<evidence type="ECO:0000313" key="17">
    <source>
        <dbReference type="EMBL" id="KAJ8260877.1"/>
    </source>
</evidence>
<dbReference type="EMBL" id="JAFJMO010000012">
    <property type="protein sequence ID" value="KAJ8260877.1"/>
    <property type="molecule type" value="Genomic_DNA"/>
</dbReference>
<dbReference type="GO" id="GO:0055056">
    <property type="term" value="F:D-glucose transmembrane transporter activity"/>
    <property type="evidence" value="ECO:0007669"/>
    <property type="project" value="TreeGrafter"/>
</dbReference>
<dbReference type="Gene3D" id="1.20.1250.20">
    <property type="entry name" value="MFS general substrate transporter like domains"/>
    <property type="match status" value="1"/>
</dbReference>
<name>A0A9Q1D6S8_CONCO</name>
<feature type="transmembrane region" description="Helical" evidence="15">
    <location>
        <begin position="98"/>
        <end position="115"/>
    </location>
</feature>
<keyword evidence="6 14" id="KW-0813">Transport</keyword>
<feature type="transmembrane region" description="Helical" evidence="15">
    <location>
        <begin position="189"/>
        <end position="210"/>
    </location>
</feature>
<feature type="transmembrane region" description="Helical" evidence="15">
    <location>
        <begin position="340"/>
        <end position="362"/>
    </location>
</feature>
<dbReference type="PANTHER" id="PTHR23503:SF54">
    <property type="entry name" value="MAJOR FACILITATOR SUPERFAMILY (MFS) PROFILE DOMAIN-CONTAINING PROTEIN"/>
    <property type="match status" value="1"/>
</dbReference>
<keyword evidence="9 15" id="KW-0812">Transmembrane</keyword>
<feature type="transmembrane region" description="Helical" evidence="15">
    <location>
        <begin position="127"/>
        <end position="146"/>
    </location>
</feature>
<protein>
    <recommendedName>
        <fullName evidence="5">Solute carrier family 2, facilitated glucose transporter member 5</fullName>
    </recommendedName>
    <alternativeName>
        <fullName evidence="13">Fructose transporter</fullName>
    </alternativeName>
    <alternativeName>
        <fullName evidence="12">Glucose transporter type 5, small intestine</fullName>
    </alternativeName>
</protein>
<feature type="transmembrane region" description="Helical" evidence="15">
    <location>
        <begin position="434"/>
        <end position="455"/>
    </location>
</feature>
<dbReference type="OrthoDB" id="4540492at2759"/>
<dbReference type="PANTHER" id="PTHR23503">
    <property type="entry name" value="SOLUTE CARRIER FAMILY 2"/>
    <property type="match status" value="1"/>
</dbReference>
<dbReference type="PROSITE" id="PS00217">
    <property type="entry name" value="SUGAR_TRANSPORT_2"/>
    <property type="match status" value="1"/>
</dbReference>
<dbReference type="InterPro" id="IPR005829">
    <property type="entry name" value="Sugar_transporter_CS"/>
</dbReference>
<evidence type="ECO:0000256" key="15">
    <source>
        <dbReference type="SAM" id="Phobius"/>
    </source>
</evidence>
<feature type="transmembrane region" description="Helical" evidence="15">
    <location>
        <begin position="314"/>
        <end position="333"/>
    </location>
</feature>
<evidence type="ECO:0000256" key="7">
    <source>
        <dbReference type="ARBA" id="ARBA00022475"/>
    </source>
</evidence>
<proteinExistence type="inferred from homology"/>
<evidence type="ECO:0000256" key="8">
    <source>
        <dbReference type="ARBA" id="ARBA00022597"/>
    </source>
</evidence>
<dbReference type="InterPro" id="IPR020846">
    <property type="entry name" value="MFS_dom"/>
</dbReference>
<dbReference type="Proteomes" id="UP001152803">
    <property type="component" value="Unassembled WGS sequence"/>
</dbReference>
<dbReference type="InterPro" id="IPR036259">
    <property type="entry name" value="MFS_trans_sf"/>
</dbReference>
<evidence type="ECO:0000313" key="18">
    <source>
        <dbReference type="Proteomes" id="UP001152803"/>
    </source>
</evidence>
<evidence type="ECO:0000256" key="10">
    <source>
        <dbReference type="ARBA" id="ARBA00022989"/>
    </source>
</evidence>
<dbReference type="GO" id="GO:0042383">
    <property type="term" value="C:sarcolemma"/>
    <property type="evidence" value="ECO:0007669"/>
    <property type="project" value="UniProtKB-SubCell"/>
</dbReference>
<evidence type="ECO:0000256" key="4">
    <source>
        <dbReference type="ARBA" id="ARBA00007004"/>
    </source>
</evidence>
<evidence type="ECO:0000256" key="11">
    <source>
        <dbReference type="ARBA" id="ARBA00023136"/>
    </source>
</evidence>
<keyword evidence="10 15" id="KW-1133">Transmembrane helix</keyword>
<dbReference type="GO" id="GO:0070837">
    <property type="term" value="P:dehydroascorbic acid transport"/>
    <property type="evidence" value="ECO:0007669"/>
    <property type="project" value="TreeGrafter"/>
</dbReference>
<comment type="subcellular location">
    <subcellularLocation>
        <location evidence="2">Cell membrane</location>
        <location evidence="2">Sarcolemma</location>
    </subcellularLocation>
    <subcellularLocation>
        <location evidence="3">Cell membrane</location>
        <topology evidence="3">Multi-pass membrane protein</topology>
    </subcellularLocation>
</comment>
<comment type="catalytic activity">
    <reaction evidence="1">
        <text>D-fructose(out) = D-fructose(in)</text>
        <dbReference type="Rhea" id="RHEA:60372"/>
        <dbReference type="ChEBI" id="CHEBI:37721"/>
    </reaction>
</comment>
<dbReference type="AlphaFoldDB" id="A0A9Q1D6S8"/>
<dbReference type="InterPro" id="IPR005828">
    <property type="entry name" value="MFS_sugar_transport-like"/>
</dbReference>
<evidence type="ECO:0000256" key="2">
    <source>
        <dbReference type="ARBA" id="ARBA00004135"/>
    </source>
</evidence>
<keyword evidence="8" id="KW-0762">Sugar transport</keyword>
<dbReference type="FunFam" id="1.20.1250.20:FF:001511">
    <property type="entry name" value="Solute carrier family 2, facilitated glucose transporter member 5"/>
    <property type="match status" value="1"/>
</dbReference>
<evidence type="ECO:0000256" key="12">
    <source>
        <dbReference type="ARBA" id="ARBA00029961"/>
    </source>
</evidence>
<feature type="transmembrane region" description="Helical" evidence="15">
    <location>
        <begin position="275"/>
        <end position="294"/>
    </location>
</feature>
<dbReference type="PROSITE" id="PS50850">
    <property type="entry name" value="MFS"/>
    <property type="match status" value="1"/>
</dbReference>
<feature type="transmembrane region" description="Helical" evidence="15">
    <location>
        <begin position="406"/>
        <end position="428"/>
    </location>
</feature>
<dbReference type="GO" id="GO:0005353">
    <property type="term" value="F:fructose transmembrane transporter activity"/>
    <property type="evidence" value="ECO:0007669"/>
    <property type="project" value="UniProtKB-ARBA"/>
</dbReference>
<keyword evidence="11 15" id="KW-0472">Membrane</keyword>
<feature type="domain" description="Major facilitator superfamily (MFS) profile" evidence="16">
    <location>
        <begin position="18"/>
        <end position="461"/>
    </location>
</feature>
<reference evidence="17" key="1">
    <citation type="journal article" date="2023" name="Science">
        <title>Genome structures resolve the early diversification of teleost fishes.</title>
        <authorList>
            <person name="Parey E."/>
            <person name="Louis A."/>
            <person name="Montfort J."/>
            <person name="Bouchez O."/>
            <person name="Roques C."/>
            <person name="Iampietro C."/>
            <person name="Lluch J."/>
            <person name="Castinel A."/>
            <person name="Donnadieu C."/>
            <person name="Desvignes T."/>
            <person name="Floi Bucao C."/>
            <person name="Jouanno E."/>
            <person name="Wen M."/>
            <person name="Mejri S."/>
            <person name="Dirks R."/>
            <person name="Jansen H."/>
            <person name="Henkel C."/>
            <person name="Chen W.J."/>
            <person name="Zahm M."/>
            <person name="Cabau C."/>
            <person name="Klopp C."/>
            <person name="Thompson A.W."/>
            <person name="Robinson-Rechavi M."/>
            <person name="Braasch I."/>
            <person name="Lecointre G."/>
            <person name="Bobe J."/>
            <person name="Postlethwait J.H."/>
            <person name="Berthelot C."/>
            <person name="Roest Crollius H."/>
            <person name="Guiguen Y."/>
        </authorList>
    </citation>
    <scope>NUCLEOTIDE SEQUENCE</scope>
    <source>
        <strain evidence="17">Concon-B</strain>
    </source>
</reference>
<keyword evidence="18" id="KW-1185">Reference proteome</keyword>
<evidence type="ECO:0000256" key="14">
    <source>
        <dbReference type="RuleBase" id="RU003346"/>
    </source>
</evidence>
<organism evidence="17 18">
    <name type="scientific">Conger conger</name>
    <name type="common">Conger eel</name>
    <name type="synonym">Muraena conger</name>
    <dbReference type="NCBI Taxonomy" id="82655"/>
    <lineage>
        <taxon>Eukaryota</taxon>
        <taxon>Metazoa</taxon>
        <taxon>Chordata</taxon>
        <taxon>Craniata</taxon>
        <taxon>Vertebrata</taxon>
        <taxon>Euteleostomi</taxon>
        <taxon>Actinopterygii</taxon>
        <taxon>Neopterygii</taxon>
        <taxon>Teleostei</taxon>
        <taxon>Anguilliformes</taxon>
        <taxon>Congridae</taxon>
        <taxon>Conger</taxon>
    </lineage>
</organism>
<comment type="similarity">
    <text evidence="4">Belongs to the major facilitator superfamily. Sugar transporter (TC 2.A.1.1) family. Glucose transporter subfamily.</text>
</comment>
<dbReference type="InterPro" id="IPR003663">
    <property type="entry name" value="Sugar/inositol_transpt"/>
</dbReference>
<feature type="transmembrane region" description="Helical" evidence="15">
    <location>
        <begin position="158"/>
        <end position="177"/>
    </location>
</feature>
<evidence type="ECO:0000256" key="5">
    <source>
        <dbReference type="ARBA" id="ARBA00015973"/>
    </source>
</evidence>
<dbReference type="PRINTS" id="PR00171">
    <property type="entry name" value="SUGRTRNSPORT"/>
</dbReference>
<evidence type="ECO:0000259" key="16">
    <source>
        <dbReference type="PROSITE" id="PS50850"/>
    </source>
</evidence>
<dbReference type="InterPro" id="IPR045263">
    <property type="entry name" value="GLUT"/>
</dbReference>
<evidence type="ECO:0000256" key="9">
    <source>
        <dbReference type="ARBA" id="ARBA00022692"/>
    </source>
</evidence>
<gene>
    <name evidence="17" type="ORF">COCON_G00166000</name>
</gene>
<evidence type="ECO:0000256" key="1">
    <source>
        <dbReference type="ARBA" id="ARBA00000590"/>
    </source>
</evidence>
<accession>A0A9Q1D6S8</accession>
<comment type="caution">
    <text evidence="17">The sequence shown here is derived from an EMBL/GenBank/DDBJ whole genome shotgun (WGS) entry which is preliminary data.</text>
</comment>
<evidence type="ECO:0000256" key="13">
    <source>
        <dbReference type="ARBA" id="ARBA00031099"/>
    </source>
</evidence>
<keyword evidence="7" id="KW-1003">Cell membrane</keyword>
<dbReference type="GO" id="GO:0046323">
    <property type="term" value="P:D-glucose import"/>
    <property type="evidence" value="ECO:0007669"/>
    <property type="project" value="TreeGrafter"/>
</dbReference>
<dbReference type="Pfam" id="PF00083">
    <property type="entry name" value="Sugar_tr"/>
    <property type="match status" value="1"/>
</dbReference>
<dbReference type="NCBIfam" id="TIGR00879">
    <property type="entry name" value="SP"/>
    <property type="match status" value="1"/>
</dbReference>
<sequence>MVNALSLLVGCPRLIATILVSGIGGTFQYGFQISVLNSPSSFVKELVNRTCMQRYGLLLEPWGLNLIWSFIVSVFCIGGLIGALCAGKLVTVYGRKRCLLLNNIVAMTAAVMMLLSKTATSFEMIFAGRFLYGINAGVSLSVHTMYLMECAPRRLRGLVGFTVTSFVSMGKFSGQLMGLRELLGSEDRWHWLLAFNGLTATIQLFILPFFPESPRYLLLDRGDRQGCEEAMEWLWGRRAHDSEIEDMLKEHVALRGERSLSVSELVLKKAERWQFLTLLATFTSLQLCGMNAIYLYSLEVFRAAGIHPDQVRYAALGTGLCEVTTSFACAAVVENTKKKILFFRGYMCMAAILALLTLTLNLQGHVSWMPYCSMVLIFIFIFFFSSGPAGITASLPGEIFMQSSKAAAFTIGSCLSWTGLFLLGMLFPLMMQGMGPYCFIIFLSFCLFTGIFVWLNVPETKNKTPLEITEEFQRMHSKDKNHEHGNEMIRTVLSTKL</sequence>
<feature type="transmembrane region" description="Helical" evidence="15">
    <location>
        <begin position="66"/>
        <end position="86"/>
    </location>
</feature>
<dbReference type="SUPFAM" id="SSF103473">
    <property type="entry name" value="MFS general substrate transporter"/>
    <property type="match status" value="1"/>
</dbReference>